<feature type="domain" description="Beta-lactamase class A catalytic" evidence="1">
    <location>
        <begin position="31"/>
        <end position="143"/>
    </location>
</feature>
<dbReference type="Pfam" id="PF13354">
    <property type="entry name" value="Beta-lactamase2"/>
    <property type="match status" value="1"/>
</dbReference>
<dbReference type="PANTHER" id="PTHR35333">
    <property type="entry name" value="BETA-LACTAMASE"/>
    <property type="match status" value="1"/>
</dbReference>
<dbReference type="InterPro" id="IPR012338">
    <property type="entry name" value="Beta-lactam/transpept-like"/>
</dbReference>
<proteinExistence type="predicted"/>
<dbReference type="EMBL" id="LGTK01000100">
    <property type="protein sequence ID" value="KPH70543.1"/>
    <property type="molecule type" value="Genomic_DNA"/>
</dbReference>
<dbReference type="Proteomes" id="UP000037854">
    <property type="component" value="Unassembled WGS sequence"/>
</dbReference>
<reference evidence="2 3" key="1">
    <citation type="submission" date="2015-07" db="EMBL/GenBank/DDBJ databases">
        <title>High-quality draft genome sequence of Oceanobacillus caeni HM6, a bacillus isolated from a human feces.</title>
        <authorList>
            <person name="Kumar J."/>
            <person name="Verma M.K."/>
            <person name="Pandey R."/>
            <person name="Bhambi M."/>
            <person name="Chauhan N."/>
        </authorList>
    </citation>
    <scope>NUCLEOTIDE SEQUENCE [LARGE SCALE GENOMIC DNA]</scope>
    <source>
        <strain evidence="2 3">HM6</strain>
    </source>
</reference>
<evidence type="ECO:0000313" key="2">
    <source>
        <dbReference type="EMBL" id="KPH70543.1"/>
    </source>
</evidence>
<evidence type="ECO:0000259" key="1">
    <source>
        <dbReference type="Pfam" id="PF13354"/>
    </source>
</evidence>
<protein>
    <recommendedName>
        <fullName evidence="1">Beta-lactamase class A catalytic domain-containing protein</fullName>
    </recommendedName>
</protein>
<dbReference type="InterPro" id="IPR000871">
    <property type="entry name" value="Beta-lactam_class-A"/>
</dbReference>
<dbReference type="RefSeq" id="WP_060669268.1">
    <property type="nucleotide sequence ID" value="NZ_JANKBL010000057.1"/>
</dbReference>
<sequence>MKLLKRKPASEKVVDLLINNFNNSSIMLERNGELIVKYREETLLPLASIVKIIIASEFIDQVSRGELDKDEEVGLDIIDRYYIPHSDGGAHAMWKKTLTKTPTLMNICQGMIKFSSNANSEYLLQRLGVQNVNNKLKSFNIKSHDFIYPFSSAGLIPGFLIKKEKLSVRKAIDKLNQISEEEYINLSMEIHKKIGADQEKKFINTYNIFRASALRIQEIQSNKFIRGRLVDYVCVFKELLKNKHHKELFSGILRKESPYKYVAYKGGSTINIINSLMYLEDKEDNNYLLGVFINNTGRKKSNLSLMEFNKKIIEDITYRNDVLKNLESIWLNCK</sequence>
<dbReference type="InterPro" id="IPR045155">
    <property type="entry name" value="Beta-lactam_cat"/>
</dbReference>
<comment type="caution">
    <text evidence="2">The sequence shown here is derived from an EMBL/GenBank/DDBJ whole genome shotgun (WGS) entry which is preliminary data.</text>
</comment>
<dbReference type="PANTHER" id="PTHR35333:SF3">
    <property type="entry name" value="BETA-LACTAMASE-TYPE TRANSPEPTIDASE FOLD CONTAINING PROTEIN"/>
    <property type="match status" value="1"/>
</dbReference>
<dbReference type="Gene3D" id="3.40.710.10">
    <property type="entry name" value="DD-peptidase/beta-lactamase superfamily"/>
    <property type="match status" value="1"/>
</dbReference>
<organism evidence="2 3">
    <name type="scientific">Oceanobacillus caeni</name>
    <dbReference type="NCBI Taxonomy" id="405946"/>
    <lineage>
        <taxon>Bacteria</taxon>
        <taxon>Bacillati</taxon>
        <taxon>Bacillota</taxon>
        <taxon>Bacilli</taxon>
        <taxon>Bacillales</taxon>
        <taxon>Bacillaceae</taxon>
        <taxon>Oceanobacillus</taxon>
    </lineage>
</organism>
<accession>A0ABR5MFG0</accession>
<evidence type="ECO:0000313" key="3">
    <source>
        <dbReference type="Proteomes" id="UP000037854"/>
    </source>
</evidence>
<dbReference type="SUPFAM" id="SSF56601">
    <property type="entry name" value="beta-lactamase/transpeptidase-like"/>
    <property type="match status" value="1"/>
</dbReference>
<keyword evidence="3" id="KW-1185">Reference proteome</keyword>
<name>A0ABR5MFG0_9BACI</name>
<gene>
    <name evidence="2" type="ORF">AFL42_16655</name>
</gene>